<gene>
    <name evidence="2" type="ORF">CLUMA_CG000256</name>
</gene>
<accession>A0A1J1HGN8</accession>
<proteinExistence type="predicted"/>
<organism evidence="2 3">
    <name type="scientific">Clunio marinus</name>
    <dbReference type="NCBI Taxonomy" id="568069"/>
    <lineage>
        <taxon>Eukaryota</taxon>
        <taxon>Metazoa</taxon>
        <taxon>Ecdysozoa</taxon>
        <taxon>Arthropoda</taxon>
        <taxon>Hexapoda</taxon>
        <taxon>Insecta</taxon>
        <taxon>Pterygota</taxon>
        <taxon>Neoptera</taxon>
        <taxon>Endopterygota</taxon>
        <taxon>Diptera</taxon>
        <taxon>Nematocera</taxon>
        <taxon>Chironomoidea</taxon>
        <taxon>Chironomidae</taxon>
        <taxon>Clunio</taxon>
    </lineage>
</organism>
<protein>
    <submittedName>
        <fullName evidence="2">CLUMA_CG000256, isoform A</fullName>
    </submittedName>
</protein>
<sequence length="76" mass="8769">MGGSSSLSSFAKKENLSLENKEKETKEKKEKQKYPKYSVSSLKSVERIRKFKLSLTEFLTVSQMILDSDYDNGRIE</sequence>
<feature type="compositionally biased region" description="Basic and acidic residues" evidence="1">
    <location>
        <begin position="11"/>
        <end position="33"/>
    </location>
</feature>
<feature type="region of interest" description="Disordered" evidence="1">
    <location>
        <begin position="1"/>
        <end position="35"/>
    </location>
</feature>
<dbReference type="Proteomes" id="UP000183832">
    <property type="component" value="Unassembled WGS sequence"/>
</dbReference>
<dbReference type="EMBL" id="CVRI01000001">
    <property type="protein sequence ID" value="CRK86572.1"/>
    <property type="molecule type" value="Genomic_DNA"/>
</dbReference>
<evidence type="ECO:0000313" key="2">
    <source>
        <dbReference type="EMBL" id="CRK86572.1"/>
    </source>
</evidence>
<keyword evidence="3" id="KW-1185">Reference proteome</keyword>
<reference evidence="2 3" key="1">
    <citation type="submission" date="2015-04" db="EMBL/GenBank/DDBJ databases">
        <authorList>
            <person name="Syromyatnikov M.Y."/>
            <person name="Popov V.N."/>
        </authorList>
    </citation>
    <scope>NUCLEOTIDE SEQUENCE [LARGE SCALE GENOMIC DNA]</scope>
</reference>
<dbReference type="AlphaFoldDB" id="A0A1J1HGN8"/>
<name>A0A1J1HGN8_9DIPT</name>
<evidence type="ECO:0000256" key="1">
    <source>
        <dbReference type="SAM" id="MobiDB-lite"/>
    </source>
</evidence>
<evidence type="ECO:0000313" key="3">
    <source>
        <dbReference type="Proteomes" id="UP000183832"/>
    </source>
</evidence>